<evidence type="ECO:0000256" key="1">
    <source>
        <dbReference type="SAM" id="MobiDB-lite"/>
    </source>
</evidence>
<evidence type="ECO:0000313" key="3">
    <source>
        <dbReference type="EMBL" id="KAF0739219.1"/>
    </source>
</evidence>
<proteinExistence type="predicted"/>
<dbReference type="InterPro" id="IPR000467">
    <property type="entry name" value="G_patch_dom"/>
</dbReference>
<dbReference type="EMBL" id="VJMJ01000066">
    <property type="protein sequence ID" value="KAF0739219.1"/>
    <property type="molecule type" value="Genomic_DNA"/>
</dbReference>
<dbReference type="GO" id="GO:0003676">
    <property type="term" value="F:nucleic acid binding"/>
    <property type="evidence" value="ECO:0007669"/>
    <property type="project" value="InterPro"/>
</dbReference>
<dbReference type="PROSITE" id="PS50174">
    <property type="entry name" value="G_PATCH"/>
    <property type="match status" value="1"/>
</dbReference>
<dbReference type="SMART" id="SM00443">
    <property type="entry name" value="G_patch"/>
    <property type="match status" value="1"/>
</dbReference>
<dbReference type="Pfam" id="PF01585">
    <property type="entry name" value="G-patch"/>
    <property type="match status" value="1"/>
</dbReference>
<feature type="region of interest" description="Disordered" evidence="1">
    <location>
        <begin position="62"/>
        <end position="95"/>
    </location>
</feature>
<feature type="domain" description="G-patch" evidence="2">
    <location>
        <begin position="9"/>
        <end position="55"/>
    </location>
</feature>
<keyword evidence="4" id="KW-1185">Reference proteome</keyword>
<reference evidence="3 4" key="1">
    <citation type="submission" date="2019-07" db="EMBL/GenBank/DDBJ databases">
        <title>Genomics analysis of Aphanomyces spp. identifies a new class of oomycete effector associated with host adaptation.</title>
        <authorList>
            <person name="Gaulin E."/>
        </authorList>
    </citation>
    <scope>NUCLEOTIDE SEQUENCE [LARGE SCALE GENOMIC DNA]</scope>
    <source>
        <strain evidence="3 4">ATCC 201684</strain>
    </source>
</reference>
<dbReference type="PANTHER" id="PTHR20923:SF1">
    <property type="entry name" value="G PATCH DOMAIN AND ANKYRIN REPEAT-CONTAINING PROTEIN 1"/>
    <property type="match status" value="1"/>
</dbReference>
<gene>
    <name evidence="3" type="ORF">Ae201684_005140</name>
</gene>
<dbReference type="PANTHER" id="PTHR20923">
    <property type="entry name" value="BAT4 PROTEIN-RELATED"/>
    <property type="match status" value="1"/>
</dbReference>
<dbReference type="AlphaFoldDB" id="A0A6G0XG04"/>
<dbReference type="Proteomes" id="UP000481153">
    <property type="component" value="Unassembled WGS sequence"/>
</dbReference>
<dbReference type="InterPro" id="IPR039146">
    <property type="entry name" value="GPANK1"/>
</dbReference>
<sequence>MDDPNVIPTTNKGYKMLESMGWKAGEGLGTDNQGRKEPVATFLKRDRAGLGNKRLVMRVTHQIKSTESRPLPRKLTTEEKKQQKKARDECAKKAKIGADRKQHHYALELYGGNFEFYEEYF</sequence>
<evidence type="ECO:0000313" key="4">
    <source>
        <dbReference type="Proteomes" id="UP000481153"/>
    </source>
</evidence>
<feature type="compositionally biased region" description="Basic and acidic residues" evidence="1">
    <location>
        <begin position="75"/>
        <end position="95"/>
    </location>
</feature>
<accession>A0A6G0XG04</accession>
<protein>
    <recommendedName>
        <fullName evidence="2">G-patch domain-containing protein</fullName>
    </recommendedName>
</protein>
<comment type="caution">
    <text evidence="3">The sequence shown here is derived from an EMBL/GenBank/DDBJ whole genome shotgun (WGS) entry which is preliminary data.</text>
</comment>
<dbReference type="VEuPathDB" id="FungiDB:AeMF1_003098"/>
<evidence type="ECO:0000259" key="2">
    <source>
        <dbReference type="PROSITE" id="PS50174"/>
    </source>
</evidence>
<name>A0A6G0XG04_9STRA</name>
<organism evidence="3 4">
    <name type="scientific">Aphanomyces euteiches</name>
    <dbReference type="NCBI Taxonomy" id="100861"/>
    <lineage>
        <taxon>Eukaryota</taxon>
        <taxon>Sar</taxon>
        <taxon>Stramenopiles</taxon>
        <taxon>Oomycota</taxon>
        <taxon>Saprolegniomycetes</taxon>
        <taxon>Saprolegniales</taxon>
        <taxon>Verrucalvaceae</taxon>
        <taxon>Aphanomyces</taxon>
    </lineage>
</organism>